<evidence type="ECO:0000313" key="2">
    <source>
        <dbReference type="EMBL" id="KAK5097244.1"/>
    </source>
</evidence>
<evidence type="ECO:0000313" key="3">
    <source>
        <dbReference type="Proteomes" id="UP001345013"/>
    </source>
</evidence>
<keyword evidence="3" id="KW-1185">Reference proteome</keyword>
<name>A0ABR0KI26_9EURO</name>
<proteinExistence type="predicted"/>
<feature type="compositionally biased region" description="Polar residues" evidence="1">
    <location>
        <begin position="213"/>
        <end position="224"/>
    </location>
</feature>
<feature type="compositionally biased region" description="Acidic residues" evidence="1">
    <location>
        <begin position="49"/>
        <end position="58"/>
    </location>
</feature>
<feature type="region of interest" description="Disordered" evidence="1">
    <location>
        <begin position="293"/>
        <end position="312"/>
    </location>
</feature>
<dbReference type="Proteomes" id="UP001345013">
    <property type="component" value="Unassembled WGS sequence"/>
</dbReference>
<reference evidence="2 3" key="1">
    <citation type="submission" date="2023-08" db="EMBL/GenBank/DDBJ databases">
        <title>Black Yeasts Isolated from many extreme environments.</title>
        <authorList>
            <person name="Coleine C."/>
            <person name="Stajich J.E."/>
            <person name="Selbmann L."/>
        </authorList>
    </citation>
    <scope>NUCLEOTIDE SEQUENCE [LARGE SCALE GENOMIC DNA]</scope>
    <source>
        <strain evidence="2 3">CCFEE 5885</strain>
    </source>
</reference>
<feature type="compositionally biased region" description="Basic and acidic residues" evidence="1">
    <location>
        <begin position="157"/>
        <end position="170"/>
    </location>
</feature>
<protein>
    <submittedName>
        <fullName evidence="2">Uncharacterized protein</fullName>
    </submittedName>
</protein>
<sequence length="365" mass="41051">MDSSDRQNQGFRENYATQIPRPSNDAARSNRSHLDSPCQPLRPRRLLDEDPCDSDQSEFEARGSRNPTVDIDEAKVPYNILAWASTRKIDHQALRQHHWAQLQRLAANSYVLCRSKDDLSPDDIAKMKQVDSVFRNIGVELDPEDTTLQLLRRLRDKERQATERDTDRSFGRHAYSSLPLRPKRPHVEPTTSPRHADPLQASQQPQHDEGSRQNRLSTRSNNMPRSYADTYVTGGSVLQGDMNLHVDEIRNIHVTRDPRSSFQVLATSLVGSALAGAAGGAGYAAAAPYFKGNECPDTSRSPNTRKKDPNPYEDGGCTRHACALVANDIYLSLRVYSYPAQPRLCRTRSSNKEAEVALRYTRASK</sequence>
<gene>
    <name evidence="2" type="ORF">LTR24_002291</name>
</gene>
<feature type="compositionally biased region" description="Polar residues" evidence="1">
    <location>
        <begin position="1"/>
        <end position="29"/>
    </location>
</feature>
<feature type="region of interest" description="Disordered" evidence="1">
    <location>
        <begin position="157"/>
        <end position="230"/>
    </location>
</feature>
<comment type="caution">
    <text evidence="2">The sequence shown here is derived from an EMBL/GenBank/DDBJ whole genome shotgun (WGS) entry which is preliminary data.</text>
</comment>
<feature type="region of interest" description="Disordered" evidence="1">
    <location>
        <begin position="1"/>
        <end position="70"/>
    </location>
</feature>
<evidence type="ECO:0000256" key="1">
    <source>
        <dbReference type="SAM" id="MobiDB-lite"/>
    </source>
</evidence>
<dbReference type="EMBL" id="JAVRRG010000019">
    <property type="protein sequence ID" value="KAK5097244.1"/>
    <property type="molecule type" value="Genomic_DNA"/>
</dbReference>
<accession>A0ABR0KI26</accession>
<organism evidence="2 3">
    <name type="scientific">Lithohypha guttulata</name>
    <dbReference type="NCBI Taxonomy" id="1690604"/>
    <lineage>
        <taxon>Eukaryota</taxon>
        <taxon>Fungi</taxon>
        <taxon>Dikarya</taxon>
        <taxon>Ascomycota</taxon>
        <taxon>Pezizomycotina</taxon>
        <taxon>Eurotiomycetes</taxon>
        <taxon>Chaetothyriomycetidae</taxon>
        <taxon>Chaetothyriales</taxon>
        <taxon>Trichomeriaceae</taxon>
        <taxon>Lithohypha</taxon>
    </lineage>
</organism>